<evidence type="ECO:0000313" key="2">
    <source>
        <dbReference type="Proteomes" id="UP000236724"/>
    </source>
</evidence>
<accession>A0A1H6F545</accession>
<name>A0A1H6F545_9GAMM</name>
<dbReference type="AlphaFoldDB" id="A0A1H6F545"/>
<organism evidence="1 2">
    <name type="scientific">Candidatus Venteria ishoeyi</name>
    <dbReference type="NCBI Taxonomy" id="1899563"/>
    <lineage>
        <taxon>Bacteria</taxon>
        <taxon>Pseudomonadati</taxon>
        <taxon>Pseudomonadota</taxon>
        <taxon>Gammaproteobacteria</taxon>
        <taxon>Thiotrichales</taxon>
        <taxon>Thiotrichaceae</taxon>
        <taxon>Venteria</taxon>
    </lineage>
</organism>
<gene>
    <name evidence="1" type="ORF">MBHS_01131</name>
</gene>
<dbReference type="RefSeq" id="WP_103919232.1">
    <property type="nucleotide sequence ID" value="NZ_FMSV02000181.1"/>
</dbReference>
<proteinExistence type="predicted"/>
<protein>
    <submittedName>
        <fullName evidence="1">Uncharacterized protein</fullName>
    </submittedName>
</protein>
<evidence type="ECO:0000313" key="1">
    <source>
        <dbReference type="EMBL" id="SEH05278.1"/>
    </source>
</evidence>
<reference evidence="1 2" key="1">
    <citation type="submission" date="2016-10" db="EMBL/GenBank/DDBJ databases">
        <authorList>
            <person name="de Groot N.N."/>
        </authorList>
    </citation>
    <scope>NUCLEOTIDE SEQUENCE [LARGE SCALE GENOMIC DNA]</scope>
    <source>
        <strain evidence="1">MBHS1</strain>
    </source>
</reference>
<sequence length="435" mass="50577">MKKSKYAKFLPEAIEIYEKQTTKSAVQAAKEIYKKYQITSNFDTFRLAISKMIRLNNTEVKPKAKQRTKKTEAQPFVLSAWNFKTGEMMDVDEYCEFYKLPRADVKSYKLVSHTGTPYYNILFKEVEEIAKDLTAEYIAAAIKKYAKPVLYKKPAPTKTNLVDRIVYTDAHIGMEPNKSGFSLYGGNWGETELMDQLHQMVNFIVAEKKGNKLIIDDLGDYLDGWNGETVRKGHSLPQNMDNQAMFDVGVKFKIEMVDMLVQHYPEIEIHNICEDNHAGAFGYVVNSAFKQLVELKYKNVKVVNCRKFINHYYEGNHCFVISHGKDSKNLKFGFKPHLDAKQIEKIDQYLKQNQIFKKADYIEFSKGDSHQMLFDYCTSDDFDYMNYLAFSPSSEWVQTNFKKGRSGFILQHINPKENFKVVKPYFFTNNFKKVS</sequence>
<dbReference type="EMBL" id="FMSV02000181">
    <property type="protein sequence ID" value="SEH05278.1"/>
    <property type="molecule type" value="Genomic_DNA"/>
</dbReference>
<dbReference type="Proteomes" id="UP000236724">
    <property type="component" value="Unassembled WGS sequence"/>
</dbReference>
<keyword evidence="2" id="KW-1185">Reference proteome</keyword>